<dbReference type="SUPFAM" id="SSF103473">
    <property type="entry name" value="MFS general substrate transporter"/>
    <property type="match status" value="1"/>
</dbReference>
<evidence type="ECO:0000256" key="2">
    <source>
        <dbReference type="ARBA" id="ARBA00022448"/>
    </source>
</evidence>
<dbReference type="FunFam" id="1.20.1250.20:FF:000218">
    <property type="entry name" value="facilitated trehalose transporter Tret1"/>
    <property type="match status" value="1"/>
</dbReference>
<feature type="region of interest" description="Disordered" evidence="8">
    <location>
        <begin position="1"/>
        <end position="20"/>
    </location>
</feature>
<dbReference type="GO" id="GO:0005886">
    <property type="term" value="C:plasma membrane"/>
    <property type="evidence" value="ECO:0007669"/>
    <property type="project" value="UniProtKB-SubCell"/>
</dbReference>
<dbReference type="PANTHER" id="PTHR48021:SF46">
    <property type="entry name" value="MAJOR FACILITATOR SUPERFAMILY (MFS) PROFILE DOMAIN-CONTAINING PROTEIN"/>
    <property type="match status" value="1"/>
</dbReference>
<feature type="transmembrane region" description="Helical" evidence="9">
    <location>
        <begin position="101"/>
        <end position="118"/>
    </location>
</feature>
<dbReference type="Proteomes" id="UP001153709">
    <property type="component" value="Chromosome 1"/>
</dbReference>
<reference evidence="11" key="1">
    <citation type="submission" date="2022-01" db="EMBL/GenBank/DDBJ databases">
        <authorList>
            <person name="King R."/>
        </authorList>
    </citation>
    <scope>NUCLEOTIDE SEQUENCE</scope>
</reference>
<feature type="transmembrane region" description="Helical" evidence="9">
    <location>
        <begin position="124"/>
        <end position="145"/>
    </location>
</feature>
<dbReference type="AlphaFoldDB" id="A0A9N9SP56"/>
<feature type="transmembrane region" description="Helical" evidence="9">
    <location>
        <begin position="332"/>
        <end position="353"/>
    </location>
</feature>
<evidence type="ECO:0000259" key="10">
    <source>
        <dbReference type="PROSITE" id="PS50850"/>
    </source>
</evidence>
<name>A0A9N9SP56_DIABA</name>
<keyword evidence="3" id="KW-1003">Cell membrane</keyword>
<feature type="transmembrane region" description="Helical" evidence="9">
    <location>
        <begin position="182"/>
        <end position="203"/>
    </location>
</feature>
<dbReference type="EMBL" id="OU898276">
    <property type="protein sequence ID" value="CAG9827974.1"/>
    <property type="molecule type" value="Genomic_DNA"/>
</dbReference>
<keyword evidence="5 9" id="KW-0812">Transmembrane</keyword>
<feature type="transmembrane region" description="Helical" evidence="9">
    <location>
        <begin position="265"/>
        <end position="286"/>
    </location>
</feature>
<evidence type="ECO:0000256" key="8">
    <source>
        <dbReference type="SAM" id="MobiDB-lite"/>
    </source>
</evidence>
<sequence>MTKAVVGAMQKSDAADGNNPNDEKIWPQVLAILIASLGAFTQGVCFAWTSPFIVKLVEDKVNYDISEQEASNLTIVQPLTVILTCMIFSKIPDIIGRKKTLLLLSIPHIIALTIAAFAKSIYVFYVSRMFVGLANSFLWTAMPMYIGEVASPKIRGALGTAITFGLNVGQFAVNIVGSYTDVFTTSFVFLPVPIIFVALFALMPDTPYYYLIKHQDEAAKKSLRFLTRKSNVEAELKKLKSDVERQMSEQGTWKDLFCIDSNRKALLAGFFLRISQMFSGNIVFVQYTQLIFKKAGGDVSPEVASIIYNVLSIVLHITVVLFIVKRFGRKPLYTWSSALCTIVLAVMAVYFYVDENMVEIDTSSLSWLPITAVVSYQVVSSFGVTVMSSMMLGELFSASIKSKAMSVSMLIMAFGTFSSNALFNLLNSNVGTYAPFLLFTICTLISTVLSLYMVPETKDKTLEEIQMYLKGKKKSLTAL</sequence>
<feature type="transmembrane region" description="Helical" evidence="9">
    <location>
        <begin position="373"/>
        <end position="392"/>
    </location>
</feature>
<evidence type="ECO:0000256" key="5">
    <source>
        <dbReference type="ARBA" id="ARBA00022692"/>
    </source>
</evidence>
<feature type="transmembrane region" description="Helical" evidence="9">
    <location>
        <begin position="432"/>
        <end position="454"/>
    </location>
</feature>
<evidence type="ECO:0000256" key="1">
    <source>
        <dbReference type="ARBA" id="ARBA00004651"/>
    </source>
</evidence>
<evidence type="ECO:0000313" key="12">
    <source>
        <dbReference type="Proteomes" id="UP001153709"/>
    </source>
</evidence>
<protein>
    <recommendedName>
        <fullName evidence="10">Major facilitator superfamily (MFS) profile domain-containing protein</fullName>
    </recommendedName>
</protein>
<dbReference type="InterPro" id="IPR050549">
    <property type="entry name" value="MFS_Trehalose_Transporter"/>
</dbReference>
<dbReference type="PANTHER" id="PTHR48021">
    <property type="match status" value="1"/>
</dbReference>
<organism evidence="11 12">
    <name type="scientific">Diabrotica balteata</name>
    <name type="common">Banded cucumber beetle</name>
    <dbReference type="NCBI Taxonomy" id="107213"/>
    <lineage>
        <taxon>Eukaryota</taxon>
        <taxon>Metazoa</taxon>
        <taxon>Ecdysozoa</taxon>
        <taxon>Arthropoda</taxon>
        <taxon>Hexapoda</taxon>
        <taxon>Insecta</taxon>
        <taxon>Pterygota</taxon>
        <taxon>Neoptera</taxon>
        <taxon>Endopterygota</taxon>
        <taxon>Coleoptera</taxon>
        <taxon>Polyphaga</taxon>
        <taxon>Cucujiformia</taxon>
        <taxon>Chrysomeloidea</taxon>
        <taxon>Chrysomelidae</taxon>
        <taxon>Galerucinae</taxon>
        <taxon>Diabroticina</taxon>
        <taxon>Diabroticites</taxon>
        <taxon>Diabrotica</taxon>
    </lineage>
</organism>
<evidence type="ECO:0000256" key="9">
    <source>
        <dbReference type="SAM" id="Phobius"/>
    </source>
</evidence>
<dbReference type="Pfam" id="PF00083">
    <property type="entry name" value="Sugar_tr"/>
    <property type="match status" value="1"/>
</dbReference>
<dbReference type="GO" id="GO:0022857">
    <property type="term" value="F:transmembrane transporter activity"/>
    <property type="evidence" value="ECO:0007669"/>
    <property type="project" value="InterPro"/>
</dbReference>
<gene>
    <name evidence="11" type="ORF">DIABBA_LOCUS1924</name>
</gene>
<feature type="transmembrane region" description="Helical" evidence="9">
    <location>
        <begin position="306"/>
        <end position="325"/>
    </location>
</feature>
<evidence type="ECO:0000256" key="6">
    <source>
        <dbReference type="ARBA" id="ARBA00022989"/>
    </source>
</evidence>
<keyword evidence="6 9" id="KW-1133">Transmembrane helix</keyword>
<feature type="transmembrane region" description="Helical" evidence="9">
    <location>
        <begin position="70"/>
        <end position="89"/>
    </location>
</feature>
<evidence type="ECO:0000313" key="11">
    <source>
        <dbReference type="EMBL" id="CAG9827974.1"/>
    </source>
</evidence>
<dbReference type="InterPro" id="IPR036259">
    <property type="entry name" value="MFS_trans_sf"/>
</dbReference>
<proteinExistence type="predicted"/>
<feature type="domain" description="Major facilitator superfamily (MFS) profile" evidence="10">
    <location>
        <begin position="31"/>
        <end position="458"/>
    </location>
</feature>
<evidence type="ECO:0000256" key="4">
    <source>
        <dbReference type="ARBA" id="ARBA00022597"/>
    </source>
</evidence>
<dbReference type="InterPro" id="IPR020846">
    <property type="entry name" value="MFS_dom"/>
</dbReference>
<dbReference type="PROSITE" id="PS50850">
    <property type="entry name" value="MFS"/>
    <property type="match status" value="1"/>
</dbReference>
<feature type="transmembrane region" description="Helical" evidence="9">
    <location>
        <begin position="29"/>
        <end position="50"/>
    </location>
</feature>
<keyword evidence="12" id="KW-1185">Reference proteome</keyword>
<evidence type="ECO:0000256" key="7">
    <source>
        <dbReference type="ARBA" id="ARBA00023136"/>
    </source>
</evidence>
<keyword evidence="7 9" id="KW-0472">Membrane</keyword>
<keyword evidence="2" id="KW-0813">Transport</keyword>
<comment type="subcellular location">
    <subcellularLocation>
        <location evidence="1">Cell membrane</location>
        <topology evidence="1">Multi-pass membrane protein</topology>
    </subcellularLocation>
</comment>
<accession>A0A9N9SP56</accession>
<dbReference type="InterPro" id="IPR005828">
    <property type="entry name" value="MFS_sugar_transport-like"/>
</dbReference>
<evidence type="ECO:0000256" key="3">
    <source>
        <dbReference type="ARBA" id="ARBA00022475"/>
    </source>
</evidence>
<feature type="transmembrane region" description="Helical" evidence="9">
    <location>
        <begin position="157"/>
        <end position="176"/>
    </location>
</feature>
<feature type="transmembrane region" description="Helical" evidence="9">
    <location>
        <begin position="404"/>
        <end position="426"/>
    </location>
</feature>
<dbReference type="OrthoDB" id="6133115at2759"/>
<keyword evidence="4" id="KW-0762">Sugar transport</keyword>
<dbReference type="Gene3D" id="1.20.1250.20">
    <property type="entry name" value="MFS general substrate transporter like domains"/>
    <property type="match status" value="1"/>
</dbReference>